<evidence type="ECO:0000256" key="3">
    <source>
        <dbReference type="ARBA" id="ARBA00022679"/>
    </source>
</evidence>
<name>A0A9X9WJY8_9PROT</name>
<keyword evidence="12" id="KW-1185">Reference proteome</keyword>
<evidence type="ECO:0000256" key="1">
    <source>
        <dbReference type="ARBA" id="ARBA00001966"/>
    </source>
</evidence>
<evidence type="ECO:0000259" key="8">
    <source>
        <dbReference type="PROSITE" id="PS51332"/>
    </source>
</evidence>
<evidence type="ECO:0000256" key="7">
    <source>
        <dbReference type="ARBA" id="ARBA00023014"/>
    </source>
</evidence>
<dbReference type="CDD" id="cd01335">
    <property type="entry name" value="Radical_SAM"/>
    <property type="match status" value="1"/>
</dbReference>
<feature type="domain" description="B12-binding" evidence="8">
    <location>
        <begin position="1"/>
        <end position="135"/>
    </location>
</feature>
<keyword evidence="2" id="KW-0489">Methyltransferase</keyword>
<dbReference type="InterPro" id="IPR025274">
    <property type="entry name" value="DUF4070"/>
</dbReference>
<dbReference type="EMBL" id="JAAEDK010000034">
    <property type="protein sequence ID" value="MBR0660648.1"/>
    <property type="molecule type" value="Genomic_DNA"/>
</dbReference>
<dbReference type="Gene3D" id="3.40.50.280">
    <property type="entry name" value="Cobalamin-binding domain"/>
    <property type="match status" value="1"/>
</dbReference>
<dbReference type="InterPro" id="IPR058240">
    <property type="entry name" value="rSAM_sf"/>
</dbReference>
<dbReference type="PANTHER" id="PTHR43409">
    <property type="entry name" value="ANAEROBIC MAGNESIUM-PROTOPORPHYRIN IX MONOMETHYL ESTER CYCLASE-RELATED"/>
    <property type="match status" value="1"/>
</dbReference>
<dbReference type="GO" id="GO:0046872">
    <property type="term" value="F:metal ion binding"/>
    <property type="evidence" value="ECO:0007669"/>
    <property type="project" value="UniProtKB-KW"/>
</dbReference>
<reference evidence="10" key="3">
    <citation type="journal article" date="2021" name="Syst. Appl. Microbiol.">
        <title>Roseomonas hellenica sp. nov., isolated from roots of wild-growing Alkanna tinctoria.</title>
        <authorList>
            <person name="Rat A."/>
            <person name="Naranjo H.D."/>
            <person name="Lebbe L."/>
            <person name="Cnockaert M."/>
            <person name="Krigas N."/>
            <person name="Grigoriadou K."/>
            <person name="Maloupa E."/>
            <person name="Willems A."/>
        </authorList>
    </citation>
    <scope>NUCLEOTIDE SEQUENCE</scope>
    <source>
        <strain evidence="10">LMG 31161</strain>
    </source>
</reference>
<dbReference type="Pfam" id="PF04055">
    <property type="entry name" value="Radical_SAM"/>
    <property type="match status" value="1"/>
</dbReference>
<comment type="caution">
    <text evidence="10">The sequence shown here is derived from an EMBL/GenBank/DDBJ whole genome shotgun (WGS) entry which is preliminary data.</text>
</comment>
<dbReference type="EMBL" id="JAAVUP010000017">
    <property type="protein sequence ID" value="NKE19994.1"/>
    <property type="molecule type" value="Genomic_DNA"/>
</dbReference>
<evidence type="ECO:0000256" key="6">
    <source>
        <dbReference type="ARBA" id="ARBA00023004"/>
    </source>
</evidence>
<dbReference type="InterPro" id="IPR051198">
    <property type="entry name" value="BchE-like"/>
</dbReference>
<dbReference type="GO" id="GO:0005829">
    <property type="term" value="C:cytosol"/>
    <property type="evidence" value="ECO:0007669"/>
    <property type="project" value="TreeGrafter"/>
</dbReference>
<dbReference type="InterPro" id="IPR007197">
    <property type="entry name" value="rSAM"/>
</dbReference>
<dbReference type="InterPro" id="IPR006638">
    <property type="entry name" value="Elp3/MiaA/NifB-like_rSAM"/>
</dbReference>
<keyword evidence="5" id="KW-0479">Metal-binding</keyword>
<keyword evidence="4" id="KW-0949">S-adenosyl-L-methionine</keyword>
<evidence type="ECO:0000259" key="9">
    <source>
        <dbReference type="PROSITE" id="PS51918"/>
    </source>
</evidence>
<dbReference type="RefSeq" id="WP_168043904.1">
    <property type="nucleotide sequence ID" value="NZ_JAAEDK010000034.1"/>
</dbReference>
<evidence type="ECO:0000256" key="4">
    <source>
        <dbReference type="ARBA" id="ARBA00022691"/>
    </source>
</evidence>
<dbReference type="InterPro" id="IPR034466">
    <property type="entry name" value="Methyltransferase_Class_B"/>
</dbReference>
<dbReference type="PROSITE" id="PS51332">
    <property type="entry name" value="B12_BINDING"/>
    <property type="match status" value="1"/>
</dbReference>
<dbReference type="SFLD" id="SFLDG01082">
    <property type="entry name" value="B12-binding_domain_containing"/>
    <property type="match status" value="1"/>
</dbReference>
<dbReference type="SFLD" id="SFLDS00029">
    <property type="entry name" value="Radical_SAM"/>
    <property type="match status" value="1"/>
</dbReference>
<evidence type="ECO:0000313" key="12">
    <source>
        <dbReference type="Proteomes" id="UP000746741"/>
    </source>
</evidence>
<protein>
    <submittedName>
        <fullName evidence="10">B12-binding domain-containing radical SAM protein</fullName>
    </submittedName>
</protein>
<dbReference type="InterPro" id="IPR006158">
    <property type="entry name" value="Cobalamin-bd"/>
</dbReference>
<reference evidence="11 12" key="2">
    <citation type="submission" date="2020-02" db="EMBL/GenBank/DDBJ databases">
        <authorList>
            <person name="Sun Q."/>
            <person name="Inoue M."/>
        </authorList>
    </citation>
    <scope>NUCLEOTIDE SEQUENCE [LARGE SCALE GENOMIC DNA]</scope>
    <source>
        <strain evidence="11 12">KCTC 22478</strain>
    </source>
</reference>
<dbReference type="PANTHER" id="PTHR43409:SF7">
    <property type="entry name" value="BLL1977 PROTEIN"/>
    <property type="match status" value="1"/>
</dbReference>
<feature type="domain" description="Radical SAM core" evidence="9">
    <location>
        <begin position="159"/>
        <end position="375"/>
    </location>
</feature>
<sequence>MRILLLSPKGPLYRHRGGIFRKSLRYAPLTLPTLASLIPPEIEHELTIIDEGVDDVPLDFPADLVGITVITGTAPRAYEIAAAFRARGISVVLGGPHVTLVPDDAQPHADSIVVGYAEDTWPELLRDFVAGAMRPRYVQAPDFSLANRPRVDRTLAARHRYATSHVFEATRGCVHGCEFCVVPFAWGRDPYQKPIEDVVEDIRASGARQAIFIDLNIIADLDYAARLFEALIPLNITWYGLSTTLLADKPDLLELCVRSGCRGLLIGLESISKGGLREVRKGFNDPARYPELIRLLHARGIALMGTFVFGLDDDRPDVFEKTAEFVIECGIDLPRFAIVTPFPGTAMYRRMEAEGRLLTRDWELYDGQHVVFRPAHMTVQQLEQGNRAAWRRAYSWRGIWRRYRDTTAATGLYLAANLGYRHYARNLDRFYTCDWFVGSDAGSAGPLAARAAKGAAR</sequence>
<accession>A0A9X9WJY8</accession>
<dbReference type="Gene3D" id="3.80.30.20">
    <property type="entry name" value="tm_1862 like domain"/>
    <property type="match status" value="1"/>
</dbReference>
<comment type="cofactor">
    <cofactor evidence="1">
        <name>[4Fe-4S] cluster</name>
        <dbReference type="ChEBI" id="CHEBI:49883"/>
    </cofactor>
</comment>
<dbReference type="Proteomes" id="UP001138708">
    <property type="component" value="Unassembled WGS sequence"/>
</dbReference>
<dbReference type="InterPro" id="IPR023404">
    <property type="entry name" value="rSAM_horseshoe"/>
</dbReference>
<dbReference type="GO" id="GO:0051539">
    <property type="term" value="F:4 iron, 4 sulfur cluster binding"/>
    <property type="evidence" value="ECO:0007669"/>
    <property type="project" value="UniProtKB-KW"/>
</dbReference>
<dbReference type="GO" id="GO:0031419">
    <property type="term" value="F:cobalamin binding"/>
    <property type="evidence" value="ECO:0007669"/>
    <property type="project" value="InterPro"/>
</dbReference>
<dbReference type="GO" id="GO:0003824">
    <property type="term" value="F:catalytic activity"/>
    <property type="evidence" value="ECO:0007669"/>
    <property type="project" value="InterPro"/>
</dbReference>
<dbReference type="Pfam" id="PF13282">
    <property type="entry name" value="DUF4070"/>
    <property type="match status" value="1"/>
</dbReference>
<proteinExistence type="predicted"/>
<dbReference type="SMART" id="SM00729">
    <property type="entry name" value="Elp3"/>
    <property type="match status" value="1"/>
</dbReference>
<keyword evidence="3" id="KW-0808">Transferase</keyword>
<dbReference type="SUPFAM" id="SSF102114">
    <property type="entry name" value="Radical SAM enzymes"/>
    <property type="match status" value="1"/>
</dbReference>
<keyword evidence="6" id="KW-0408">Iron</keyword>
<evidence type="ECO:0000313" key="13">
    <source>
        <dbReference type="Proteomes" id="UP001138708"/>
    </source>
</evidence>
<keyword evidence="7" id="KW-0411">Iron-sulfur</keyword>
<evidence type="ECO:0000256" key="2">
    <source>
        <dbReference type="ARBA" id="ARBA00022603"/>
    </source>
</evidence>
<dbReference type="AlphaFoldDB" id="A0A9X9WJY8"/>
<dbReference type="Proteomes" id="UP000746741">
    <property type="component" value="Unassembled WGS sequence"/>
</dbReference>
<dbReference type="SFLD" id="SFLDG01123">
    <property type="entry name" value="methyltransferase_(Class_B)"/>
    <property type="match status" value="1"/>
</dbReference>
<gene>
    <name evidence="11" type="ORF">GWK15_23765</name>
    <name evidence="10" type="ORF">GXW75_15430</name>
</gene>
<organism evidence="10 13">
    <name type="scientific">Neoroseomonas oryzicola</name>
    <dbReference type="NCBI Taxonomy" id="535904"/>
    <lineage>
        <taxon>Bacteria</taxon>
        <taxon>Pseudomonadati</taxon>
        <taxon>Pseudomonadota</taxon>
        <taxon>Alphaproteobacteria</taxon>
        <taxon>Acetobacterales</taxon>
        <taxon>Acetobacteraceae</taxon>
        <taxon>Neoroseomonas</taxon>
    </lineage>
</organism>
<evidence type="ECO:0000313" key="10">
    <source>
        <dbReference type="EMBL" id="MBR0660648.1"/>
    </source>
</evidence>
<reference evidence="10" key="1">
    <citation type="submission" date="2020-01" db="EMBL/GenBank/DDBJ databases">
        <authorList>
            <person name="Rat A."/>
        </authorList>
    </citation>
    <scope>NUCLEOTIDE SEQUENCE</scope>
    <source>
        <strain evidence="10">LMG 31161</strain>
    </source>
</reference>
<dbReference type="CDD" id="cd02068">
    <property type="entry name" value="radical_SAM_B12_BD"/>
    <property type="match status" value="1"/>
</dbReference>
<dbReference type="PROSITE" id="PS51918">
    <property type="entry name" value="RADICAL_SAM"/>
    <property type="match status" value="1"/>
</dbReference>
<dbReference type="Pfam" id="PF02310">
    <property type="entry name" value="B12-binding"/>
    <property type="match status" value="1"/>
</dbReference>
<evidence type="ECO:0000313" key="11">
    <source>
        <dbReference type="EMBL" id="NKE19994.1"/>
    </source>
</evidence>
<evidence type="ECO:0000256" key="5">
    <source>
        <dbReference type="ARBA" id="ARBA00022723"/>
    </source>
</evidence>